<organism evidence="5 6">
    <name type="scientific">Cochliobolus heterostrophus (strain C5 / ATCC 48332 / race O)</name>
    <name type="common">Southern corn leaf blight fungus</name>
    <name type="synonym">Bipolaris maydis</name>
    <dbReference type="NCBI Taxonomy" id="701091"/>
    <lineage>
        <taxon>Eukaryota</taxon>
        <taxon>Fungi</taxon>
        <taxon>Dikarya</taxon>
        <taxon>Ascomycota</taxon>
        <taxon>Pezizomycotina</taxon>
        <taxon>Dothideomycetes</taxon>
        <taxon>Pleosporomycetidae</taxon>
        <taxon>Pleosporales</taxon>
        <taxon>Pleosporineae</taxon>
        <taxon>Pleosporaceae</taxon>
        <taxon>Bipolaris</taxon>
    </lineage>
</organism>
<gene>
    <name evidence="5" type="ORF">COCHEDRAFT_1019154</name>
</gene>
<dbReference type="GO" id="GO:0046872">
    <property type="term" value="F:metal ion binding"/>
    <property type="evidence" value="ECO:0007669"/>
    <property type="project" value="UniProtKB-KW"/>
</dbReference>
<keyword evidence="1" id="KW-0479">Metal-binding</keyword>
<proteinExistence type="predicted"/>
<dbReference type="STRING" id="701091.M2VD33"/>
<dbReference type="InterPro" id="IPR050197">
    <property type="entry name" value="Aldolase_class_II_sugar_metab"/>
</dbReference>
<feature type="compositionally biased region" description="Low complexity" evidence="3">
    <location>
        <begin position="120"/>
        <end position="148"/>
    </location>
</feature>
<evidence type="ECO:0000313" key="6">
    <source>
        <dbReference type="Proteomes" id="UP000016936"/>
    </source>
</evidence>
<name>M2VD33_COCH5</name>
<evidence type="ECO:0000259" key="4">
    <source>
        <dbReference type="SMART" id="SM01007"/>
    </source>
</evidence>
<dbReference type="EMBL" id="KB445569">
    <property type="protein sequence ID" value="EMD97907.1"/>
    <property type="molecule type" value="Genomic_DNA"/>
</dbReference>
<dbReference type="OMA" id="PVFHMAG"/>
<dbReference type="SMART" id="SM01007">
    <property type="entry name" value="Aldolase_II"/>
    <property type="match status" value="1"/>
</dbReference>
<sequence length="443" mass="49613">MVLCQRCSADKHRLPPVTEPHSPVQSKFQPPTIPPKSPQRQRIRERSQELQRPEFRLNPTPLRAHSSPPPQTPLPQVPSIPAHHRKLSYQFLPSVELYRPRDKPRELSVPRGRPSSRFRTVSQAASTSTTSIASSSSSVYSTQSSLSQIKPPSEKPAQSNRSTIMSIPPALQQQLRLLIRANHILHHHGLVDAFGHISVRHPLNKDQYILAAYDPGAPALVKNVSDFNSYWVRDSSPVDKDAPQGYSERFIHGEILRKFPKANCVVHSHSEDVIPFTIAHGAAHPHPVRPVFHMAGFLGQSGASVFSMDRVYGTLRIRAERDLLIKNAELGEALAAQLRMESPVVLQHKHGFTTFGTTIEEAVYRAIYTQKNCVLLQRAIAIAGGDPDAVQYLSHDEIKDCAVMNTKTLDKSFRLWLREVQVNQLYQNDEGEPEKGKVAGMKM</sequence>
<reference evidence="6" key="2">
    <citation type="journal article" date="2013" name="PLoS Genet.">
        <title>Comparative genome structure, secondary metabolite, and effector coding capacity across Cochliobolus pathogens.</title>
        <authorList>
            <person name="Condon B.J."/>
            <person name="Leng Y."/>
            <person name="Wu D."/>
            <person name="Bushley K.E."/>
            <person name="Ohm R.A."/>
            <person name="Otillar R."/>
            <person name="Martin J."/>
            <person name="Schackwitz W."/>
            <person name="Grimwood J."/>
            <person name="MohdZainudin N."/>
            <person name="Xue C."/>
            <person name="Wang R."/>
            <person name="Manning V.A."/>
            <person name="Dhillon B."/>
            <person name="Tu Z.J."/>
            <person name="Steffenson B.J."/>
            <person name="Salamov A."/>
            <person name="Sun H."/>
            <person name="Lowry S."/>
            <person name="LaButti K."/>
            <person name="Han J."/>
            <person name="Copeland A."/>
            <person name="Lindquist E."/>
            <person name="Barry K."/>
            <person name="Schmutz J."/>
            <person name="Baker S.E."/>
            <person name="Ciuffetti L.M."/>
            <person name="Grigoriev I.V."/>
            <person name="Zhong S."/>
            <person name="Turgeon B.G."/>
        </authorList>
    </citation>
    <scope>NUCLEOTIDE SEQUENCE [LARGE SCALE GENOMIC DNA]</scope>
    <source>
        <strain evidence="6">C5 / ATCC 48332 / race O</strain>
    </source>
</reference>
<dbReference type="AlphaFoldDB" id="M2VD33"/>
<feature type="compositionally biased region" description="Basic and acidic residues" evidence="3">
    <location>
        <begin position="42"/>
        <end position="55"/>
    </location>
</feature>
<feature type="domain" description="Class II aldolase/adducin N-terminal" evidence="4">
    <location>
        <begin position="176"/>
        <end position="377"/>
    </location>
</feature>
<dbReference type="Gene3D" id="3.40.225.10">
    <property type="entry name" value="Class II aldolase/adducin N-terminal domain"/>
    <property type="match status" value="1"/>
</dbReference>
<feature type="compositionally biased region" description="Pro residues" evidence="3">
    <location>
        <begin position="67"/>
        <end position="78"/>
    </location>
</feature>
<dbReference type="Proteomes" id="UP000016936">
    <property type="component" value="Unassembled WGS sequence"/>
</dbReference>
<evidence type="ECO:0000256" key="2">
    <source>
        <dbReference type="ARBA" id="ARBA00023239"/>
    </source>
</evidence>
<dbReference type="GO" id="GO:0019323">
    <property type="term" value="P:pentose catabolic process"/>
    <property type="evidence" value="ECO:0007669"/>
    <property type="project" value="TreeGrafter"/>
</dbReference>
<dbReference type="InterPro" id="IPR001303">
    <property type="entry name" value="Aldolase_II/adducin_N"/>
</dbReference>
<evidence type="ECO:0000313" key="5">
    <source>
        <dbReference type="EMBL" id="EMD97907.1"/>
    </source>
</evidence>
<protein>
    <recommendedName>
        <fullName evidence="4">Class II aldolase/adducin N-terminal domain-containing protein</fullName>
    </recommendedName>
</protein>
<dbReference type="eggNOG" id="ENOG502SKYK">
    <property type="taxonomic scope" value="Eukaryota"/>
</dbReference>
<feature type="region of interest" description="Disordered" evidence="3">
    <location>
        <begin position="102"/>
        <end position="161"/>
    </location>
</feature>
<dbReference type="SUPFAM" id="SSF53639">
    <property type="entry name" value="AraD/HMP-PK domain-like"/>
    <property type="match status" value="1"/>
</dbReference>
<accession>M2VD33</accession>
<reference evidence="5 6" key="1">
    <citation type="journal article" date="2012" name="PLoS Pathog.">
        <title>Diverse lifestyles and strategies of plant pathogenesis encoded in the genomes of eighteen Dothideomycetes fungi.</title>
        <authorList>
            <person name="Ohm R.A."/>
            <person name="Feau N."/>
            <person name="Henrissat B."/>
            <person name="Schoch C.L."/>
            <person name="Horwitz B.A."/>
            <person name="Barry K.W."/>
            <person name="Condon B.J."/>
            <person name="Copeland A.C."/>
            <person name="Dhillon B."/>
            <person name="Glaser F."/>
            <person name="Hesse C.N."/>
            <person name="Kosti I."/>
            <person name="LaButti K."/>
            <person name="Lindquist E.A."/>
            <person name="Lucas S."/>
            <person name="Salamov A.A."/>
            <person name="Bradshaw R.E."/>
            <person name="Ciuffetti L."/>
            <person name="Hamelin R.C."/>
            <person name="Kema G.H.J."/>
            <person name="Lawrence C."/>
            <person name="Scott J.A."/>
            <person name="Spatafora J.W."/>
            <person name="Turgeon B.G."/>
            <person name="de Wit P.J.G.M."/>
            <person name="Zhong S."/>
            <person name="Goodwin S.B."/>
            <person name="Grigoriev I.V."/>
        </authorList>
    </citation>
    <scope>NUCLEOTIDE SEQUENCE [LARGE SCALE GENOMIC DNA]</scope>
    <source>
        <strain evidence="6">C5 / ATCC 48332 / race O</strain>
    </source>
</reference>
<evidence type="ECO:0000256" key="3">
    <source>
        <dbReference type="SAM" id="MobiDB-lite"/>
    </source>
</evidence>
<feature type="region of interest" description="Disordered" evidence="3">
    <location>
        <begin position="7"/>
        <end position="80"/>
    </location>
</feature>
<dbReference type="GO" id="GO:0005829">
    <property type="term" value="C:cytosol"/>
    <property type="evidence" value="ECO:0007669"/>
    <property type="project" value="TreeGrafter"/>
</dbReference>
<dbReference type="HOGENOM" id="CLU_050233_0_0_1"/>
<keyword evidence="6" id="KW-1185">Reference proteome</keyword>
<dbReference type="OrthoDB" id="2932980at2759"/>
<dbReference type="GO" id="GO:0016832">
    <property type="term" value="F:aldehyde-lyase activity"/>
    <property type="evidence" value="ECO:0007669"/>
    <property type="project" value="TreeGrafter"/>
</dbReference>
<dbReference type="Pfam" id="PF00596">
    <property type="entry name" value="Aldolase_II"/>
    <property type="match status" value="1"/>
</dbReference>
<dbReference type="InterPro" id="IPR036409">
    <property type="entry name" value="Aldolase_II/adducin_N_sf"/>
</dbReference>
<evidence type="ECO:0000256" key="1">
    <source>
        <dbReference type="ARBA" id="ARBA00022723"/>
    </source>
</evidence>
<dbReference type="PANTHER" id="PTHR22789:SF0">
    <property type="entry name" value="3-OXO-TETRONATE 4-PHOSPHATE DECARBOXYLASE-RELATED"/>
    <property type="match status" value="1"/>
</dbReference>
<keyword evidence="2" id="KW-0456">Lyase</keyword>
<dbReference type="PANTHER" id="PTHR22789">
    <property type="entry name" value="FUCULOSE PHOSPHATE ALDOLASE"/>
    <property type="match status" value="1"/>
</dbReference>